<sequence length="238" mass="25882">MSDTAVRVEGLAKRFGDVQALGDLSFQVAPNEIFGLVGPNGAGKSTTLRIMSTLLSADDGEVSVFGADVTSAPNAVREAIRYLPEEAGAYENLTGRRFLQFVAGFYADDPGELLERGVELADLGERITDKTSEYSKGMTRRLLLASSLMTEPQLAILDEPTSGLDVRNAREVREVIKDYPSPERSVILSSHNMLEVEYLCDRVGLINEGEIVAVGSPTELVAEYDVENLEDVFMEVTA</sequence>
<dbReference type="GeneID" id="39846664"/>
<gene>
    <name evidence="4" type="ORF">DV733_02315</name>
</gene>
<name>A0A4D6H9E1_9EURY</name>
<dbReference type="SUPFAM" id="SSF52540">
    <property type="entry name" value="P-loop containing nucleoside triphosphate hydrolases"/>
    <property type="match status" value="1"/>
</dbReference>
<keyword evidence="5" id="KW-1185">Reference proteome</keyword>
<dbReference type="GO" id="GO:0016887">
    <property type="term" value="F:ATP hydrolysis activity"/>
    <property type="evidence" value="ECO:0007669"/>
    <property type="project" value="InterPro"/>
</dbReference>
<dbReference type="SMART" id="SM00382">
    <property type="entry name" value="AAA"/>
    <property type="match status" value="1"/>
</dbReference>
<keyword evidence="1" id="KW-0547">Nucleotide-binding</keyword>
<dbReference type="InterPro" id="IPR003593">
    <property type="entry name" value="AAA+_ATPase"/>
</dbReference>
<dbReference type="RefSeq" id="WP_049993575.1">
    <property type="nucleotide sequence ID" value="NZ_CP031310.1"/>
</dbReference>
<dbReference type="PROSITE" id="PS50893">
    <property type="entry name" value="ABC_TRANSPORTER_2"/>
    <property type="match status" value="1"/>
</dbReference>
<protein>
    <submittedName>
        <fullName evidence="4">ABC transporter ATP-binding protein</fullName>
    </submittedName>
</protein>
<dbReference type="PANTHER" id="PTHR43613:SF1">
    <property type="entry name" value="ABC TRANSPORTER, ATP-BINDING PROTEIN"/>
    <property type="match status" value="1"/>
</dbReference>
<dbReference type="STRING" id="1457250.GCA_000755225_02761"/>
<dbReference type="AlphaFoldDB" id="A0A4D6H9E1"/>
<keyword evidence="2 4" id="KW-0067">ATP-binding</keyword>
<dbReference type="EMBL" id="CP031310">
    <property type="protein sequence ID" value="QCC50131.1"/>
    <property type="molecule type" value="Genomic_DNA"/>
</dbReference>
<dbReference type="CDD" id="cd03230">
    <property type="entry name" value="ABC_DR_subfamily_A"/>
    <property type="match status" value="1"/>
</dbReference>
<dbReference type="PANTHER" id="PTHR43613">
    <property type="entry name" value="ABC TRANSPORTER, ATP-BINDING PROTEIN"/>
    <property type="match status" value="1"/>
</dbReference>
<proteinExistence type="predicted"/>
<dbReference type="InterPro" id="IPR027417">
    <property type="entry name" value="P-loop_NTPase"/>
</dbReference>
<evidence type="ECO:0000259" key="3">
    <source>
        <dbReference type="PROSITE" id="PS50893"/>
    </source>
</evidence>
<reference evidence="4 5" key="1">
    <citation type="journal article" date="2019" name="Nat. Commun.">
        <title>A new type of DNA phosphorothioation-based antiviral system in archaea.</title>
        <authorList>
            <person name="Xiong L."/>
            <person name="Liu S."/>
            <person name="Chen S."/>
            <person name="Xiao Y."/>
            <person name="Zhu B."/>
            <person name="Gao Y."/>
            <person name="Zhang Y."/>
            <person name="Chen B."/>
            <person name="Luo J."/>
            <person name="Deng Z."/>
            <person name="Chen X."/>
            <person name="Wang L."/>
            <person name="Chen S."/>
        </authorList>
    </citation>
    <scope>NUCLEOTIDE SEQUENCE [LARGE SCALE GENOMIC DNA]</scope>
    <source>
        <strain evidence="4 5">CBA1105</strain>
    </source>
</reference>
<dbReference type="Gene3D" id="3.40.50.300">
    <property type="entry name" value="P-loop containing nucleotide triphosphate hydrolases"/>
    <property type="match status" value="1"/>
</dbReference>
<evidence type="ECO:0000313" key="4">
    <source>
        <dbReference type="EMBL" id="QCC50131.1"/>
    </source>
</evidence>
<dbReference type="OrthoDB" id="87732at2157"/>
<organism evidence="4 5">
    <name type="scientific">Halapricum salinum</name>
    <dbReference type="NCBI Taxonomy" id="1457250"/>
    <lineage>
        <taxon>Archaea</taxon>
        <taxon>Methanobacteriati</taxon>
        <taxon>Methanobacteriota</taxon>
        <taxon>Stenosarchaea group</taxon>
        <taxon>Halobacteria</taxon>
        <taxon>Halobacteriales</taxon>
        <taxon>Haloarculaceae</taxon>
        <taxon>Halapricum</taxon>
    </lineage>
</organism>
<dbReference type="Proteomes" id="UP000296706">
    <property type="component" value="Chromosome"/>
</dbReference>
<accession>A0A4D6H9E1</accession>
<dbReference type="InterPro" id="IPR003439">
    <property type="entry name" value="ABC_transporter-like_ATP-bd"/>
</dbReference>
<dbReference type="Pfam" id="PF00005">
    <property type="entry name" value="ABC_tran"/>
    <property type="match status" value="1"/>
</dbReference>
<dbReference type="KEGG" id="hsn:DV733_02315"/>
<evidence type="ECO:0000313" key="5">
    <source>
        <dbReference type="Proteomes" id="UP000296706"/>
    </source>
</evidence>
<feature type="domain" description="ABC transporter" evidence="3">
    <location>
        <begin position="6"/>
        <end position="233"/>
    </location>
</feature>
<evidence type="ECO:0000256" key="2">
    <source>
        <dbReference type="ARBA" id="ARBA00022840"/>
    </source>
</evidence>
<dbReference type="GO" id="GO:0005524">
    <property type="term" value="F:ATP binding"/>
    <property type="evidence" value="ECO:0007669"/>
    <property type="project" value="UniProtKB-KW"/>
</dbReference>
<evidence type="ECO:0000256" key="1">
    <source>
        <dbReference type="ARBA" id="ARBA00022741"/>
    </source>
</evidence>